<feature type="compositionally biased region" description="Low complexity" evidence="1">
    <location>
        <begin position="25"/>
        <end position="36"/>
    </location>
</feature>
<dbReference type="AlphaFoldDB" id="A0AAD9DHQ4"/>
<accession>A0AAD9DHQ4</accession>
<feature type="transmembrane region" description="Helical" evidence="2">
    <location>
        <begin position="493"/>
        <end position="510"/>
    </location>
</feature>
<feature type="transmembrane region" description="Helical" evidence="2">
    <location>
        <begin position="877"/>
        <end position="896"/>
    </location>
</feature>
<feature type="transmembrane region" description="Helical" evidence="2">
    <location>
        <begin position="682"/>
        <end position="701"/>
    </location>
</feature>
<feature type="transmembrane region" description="Helical" evidence="2">
    <location>
        <begin position="908"/>
        <end position="930"/>
    </location>
</feature>
<evidence type="ECO:0000256" key="2">
    <source>
        <dbReference type="SAM" id="Phobius"/>
    </source>
</evidence>
<keyword evidence="4" id="KW-1185">Reference proteome</keyword>
<dbReference type="GO" id="GO:0015179">
    <property type="term" value="F:L-amino acid transmembrane transporter activity"/>
    <property type="evidence" value="ECO:0007669"/>
    <property type="project" value="TreeGrafter"/>
</dbReference>
<feature type="region of interest" description="Disordered" evidence="1">
    <location>
        <begin position="1"/>
        <end position="43"/>
    </location>
</feature>
<feature type="compositionally biased region" description="Pro residues" evidence="1">
    <location>
        <begin position="340"/>
        <end position="354"/>
    </location>
</feature>
<dbReference type="PANTHER" id="PTHR22950">
    <property type="entry name" value="AMINO ACID TRANSPORTER"/>
    <property type="match status" value="1"/>
</dbReference>
<name>A0AAD9DHQ4_9STRA</name>
<evidence type="ECO:0000256" key="1">
    <source>
        <dbReference type="SAM" id="MobiDB-lite"/>
    </source>
</evidence>
<feature type="region of interest" description="Disordered" evidence="1">
    <location>
        <begin position="319"/>
        <end position="355"/>
    </location>
</feature>
<keyword evidence="2" id="KW-1133">Transmembrane helix</keyword>
<dbReference type="InterPro" id="IPR036259">
    <property type="entry name" value="MFS_trans_sf"/>
</dbReference>
<comment type="caution">
    <text evidence="3">The sequence shown here is derived from an EMBL/GenBank/DDBJ whole genome shotgun (WGS) entry which is preliminary data.</text>
</comment>
<feature type="compositionally biased region" description="Low complexity" evidence="1">
    <location>
        <begin position="1"/>
        <end position="14"/>
    </location>
</feature>
<dbReference type="Proteomes" id="UP001224775">
    <property type="component" value="Unassembled WGS sequence"/>
</dbReference>
<evidence type="ECO:0000313" key="4">
    <source>
        <dbReference type="Proteomes" id="UP001224775"/>
    </source>
</evidence>
<feature type="region of interest" description="Disordered" evidence="1">
    <location>
        <begin position="133"/>
        <end position="154"/>
    </location>
</feature>
<protein>
    <recommendedName>
        <fullName evidence="5">Amino acid transporter transmembrane domain-containing protein</fullName>
    </recommendedName>
</protein>
<gene>
    <name evidence="3" type="ORF">QTG54_001590</name>
</gene>
<feature type="transmembrane region" description="Helical" evidence="2">
    <location>
        <begin position="522"/>
        <end position="543"/>
    </location>
</feature>
<feature type="transmembrane region" description="Helical" evidence="2">
    <location>
        <begin position="200"/>
        <end position="219"/>
    </location>
</feature>
<organism evidence="3 4">
    <name type="scientific">Skeletonema marinoi</name>
    <dbReference type="NCBI Taxonomy" id="267567"/>
    <lineage>
        <taxon>Eukaryota</taxon>
        <taxon>Sar</taxon>
        <taxon>Stramenopiles</taxon>
        <taxon>Ochrophyta</taxon>
        <taxon>Bacillariophyta</taxon>
        <taxon>Coscinodiscophyceae</taxon>
        <taxon>Thalassiosirophycidae</taxon>
        <taxon>Thalassiosirales</taxon>
        <taxon>Skeletonemataceae</taxon>
        <taxon>Skeletonema</taxon>
        <taxon>Skeletonema marinoi-dohrnii complex</taxon>
    </lineage>
</organism>
<keyword evidence="2" id="KW-0472">Membrane</keyword>
<keyword evidence="2" id="KW-0812">Transmembrane</keyword>
<dbReference type="GO" id="GO:0016020">
    <property type="term" value="C:membrane"/>
    <property type="evidence" value="ECO:0007669"/>
    <property type="project" value="TreeGrafter"/>
</dbReference>
<feature type="transmembrane region" description="Helical" evidence="2">
    <location>
        <begin position="378"/>
        <end position="400"/>
    </location>
</feature>
<evidence type="ECO:0000313" key="3">
    <source>
        <dbReference type="EMBL" id="KAK1747627.1"/>
    </source>
</evidence>
<proteinExistence type="predicted"/>
<feature type="transmembrane region" description="Helical" evidence="2">
    <location>
        <begin position="563"/>
        <end position="587"/>
    </location>
</feature>
<feature type="transmembrane region" description="Helical" evidence="2">
    <location>
        <begin position="850"/>
        <end position="871"/>
    </location>
</feature>
<feature type="transmembrane region" description="Helical" evidence="2">
    <location>
        <begin position="231"/>
        <end position="252"/>
    </location>
</feature>
<dbReference type="SUPFAM" id="SSF103473">
    <property type="entry name" value="MFS general substrate transporter"/>
    <property type="match status" value="1"/>
</dbReference>
<feature type="transmembrane region" description="Helical" evidence="2">
    <location>
        <begin position="629"/>
        <end position="651"/>
    </location>
</feature>
<dbReference type="PANTHER" id="PTHR22950:SF652">
    <property type="entry name" value="TRANSMEMBRANE AMINO ACID TRANSPORTER FAMILY PROTEIN"/>
    <property type="match status" value="1"/>
</dbReference>
<reference evidence="3" key="1">
    <citation type="submission" date="2023-06" db="EMBL/GenBank/DDBJ databases">
        <title>Survivors Of The Sea: Transcriptome response of Skeletonema marinoi to long-term dormancy.</title>
        <authorList>
            <person name="Pinder M.I.M."/>
            <person name="Kourtchenko O."/>
            <person name="Robertson E.K."/>
            <person name="Larsson T."/>
            <person name="Maumus F."/>
            <person name="Osuna-Cruz C.M."/>
            <person name="Vancaester E."/>
            <person name="Stenow R."/>
            <person name="Vandepoele K."/>
            <person name="Ploug H."/>
            <person name="Bruchert V."/>
            <person name="Godhe A."/>
            <person name="Topel M."/>
        </authorList>
    </citation>
    <scope>NUCLEOTIDE SEQUENCE</scope>
    <source>
        <strain evidence="3">R05AC</strain>
    </source>
</reference>
<dbReference type="EMBL" id="JATAAI010000002">
    <property type="protein sequence ID" value="KAK1747627.1"/>
    <property type="molecule type" value="Genomic_DNA"/>
</dbReference>
<feature type="compositionally biased region" description="Low complexity" evidence="1">
    <location>
        <begin position="141"/>
        <end position="154"/>
    </location>
</feature>
<evidence type="ECO:0008006" key="5">
    <source>
        <dbReference type="Google" id="ProtNLM"/>
    </source>
</evidence>
<sequence>MESSSQTSSSFTSSRRQDQQNDMGNSYRSNSSNSTNKVQHPASKSNLVFNTFRSHLSVLRASVTEKDEDHYVPQETAAAMIASNNHYRYRTRDRYRTREDEDMTWSEKLFFSPEDELVGENEWQKRMYGIEEVGSEDSEQKQPQQPQHVQRQPHQVNAEFNFEDATNITIDQDDLTVRTDDCTQVTKLKRRKRGKKARDASMVGAFVTFLKALFGIGMLSNPAVLGEVGLILGTFCHLFIVVGCAFACYLLLMSRQIAKQEVAVKREQHEFERRRWESTTSLRTRMAILLGHQPKRESTSANKGGPSMIEMATKTPIRGNRAAAKKNKKSVTDDYQLMPSSPPPPPIPPSPAPEKPQNVRLITYGDVVKYLAGERASVFVIFTIVAVHLMFASGMVHLAVENLCYVIGMDRLGWSVVEQEYIYDDDRANKFNYYQYTFNSNDDYNNGDDVYNDDYNNERFLNSGSNSGSQDQNYVDQTEQMYLQWQGADFTERLTMATMLFPIILLLLQIPSLRELTTISSIGLFTYAFGCIGTMMYVSFVNTSGHPFQDHPEDIWTAKWSGIPTYVATTVYAIEGINLALPTVISVEGIQRVWGIKKNALTPELKEDTRVGGNEGGGSTGKIRPDLSVYIVCGAVFFYGFITLIVSWVGLAGGLGGGIGTFHEESGCRDVTYCLNSSGARFVYMLSLAVALILTLPVILYPSTEMLEIWLDEREEKRRKRTEDALAALSEEPPEEDARNLVKMSREKSILQVRDDDDTLGSPTFNSGEFELRDVHSMGSIGHVSFPSQENAFSFNTKSTEENEQTKEAVMKEAVSPMGADESVISSSATKSKSNSRASPRMRRVKYWKLRMFLAGTIIVIGTIEGSFPQVLKVAEVIRGVGLSIAGLIFPPLLYMSAVGGRFGTPMAAAMSLLVGLGLFNIVLVLMSAFGGKDYIMEESNFYEIDWSED</sequence>